<comment type="caution">
    <text evidence="3">The sequence shown here is derived from an EMBL/GenBank/DDBJ whole genome shotgun (WGS) entry which is preliminary data.</text>
</comment>
<dbReference type="SUPFAM" id="SSF51197">
    <property type="entry name" value="Clavaminate synthase-like"/>
    <property type="match status" value="1"/>
</dbReference>
<dbReference type="InterPro" id="IPR044861">
    <property type="entry name" value="IPNS-like_FE2OG_OXY"/>
</dbReference>
<accession>A0ABP0I2G9</accession>
<dbReference type="Pfam" id="PF14226">
    <property type="entry name" value="DIOX_N"/>
    <property type="match status" value="1"/>
</dbReference>
<comment type="similarity">
    <text evidence="1">Belongs to the iron/ascorbate-dependent oxidoreductase family.</text>
</comment>
<evidence type="ECO:0000256" key="1">
    <source>
        <dbReference type="RuleBase" id="RU003682"/>
    </source>
</evidence>
<evidence type="ECO:0000313" key="3">
    <source>
        <dbReference type="EMBL" id="CAK8995643.1"/>
    </source>
</evidence>
<feature type="domain" description="Fe2OG dioxygenase" evidence="2">
    <location>
        <begin position="167"/>
        <end position="272"/>
    </location>
</feature>
<proteinExistence type="inferred from homology"/>
<evidence type="ECO:0000313" key="4">
    <source>
        <dbReference type="Proteomes" id="UP001642484"/>
    </source>
</evidence>
<dbReference type="InterPro" id="IPR050231">
    <property type="entry name" value="Iron_ascorbate_oxido_reductase"/>
</dbReference>
<keyword evidence="1" id="KW-0479">Metal-binding</keyword>
<dbReference type="Proteomes" id="UP001642484">
    <property type="component" value="Unassembled WGS sequence"/>
</dbReference>
<evidence type="ECO:0000259" key="2">
    <source>
        <dbReference type="PROSITE" id="PS51471"/>
    </source>
</evidence>
<gene>
    <name evidence="3" type="ORF">CCMP2556_LOCUS4109</name>
</gene>
<dbReference type="InterPro" id="IPR027443">
    <property type="entry name" value="IPNS-like_sf"/>
</dbReference>
<dbReference type="PROSITE" id="PS51471">
    <property type="entry name" value="FE2OG_OXY"/>
    <property type="match status" value="1"/>
</dbReference>
<protein>
    <recommendedName>
        <fullName evidence="2">Fe2OG dioxygenase domain-containing protein</fullName>
    </recommendedName>
</protein>
<dbReference type="InterPro" id="IPR005123">
    <property type="entry name" value="Oxoglu/Fe-dep_dioxygenase_dom"/>
</dbReference>
<dbReference type="EMBL" id="CAXAMN010001669">
    <property type="protein sequence ID" value="CAK8995643.1"/>
    <property type="molecule type" value="Genomic_DNA"/>
</dbReference>
<keyword evidence="1" id="KW-0408">Iron</keyword>
<dbReference type="PANTHER" id="PTHR47990">
    <property type="entry name" value="2-OXOGLUTARATE (2OG) AND FE(II)-DEPENDENT OXYGENASE SUPERFAMILY PROTEIN-RELATED"/>
    <property type="match status" value="1"/>
</dbReference>
<keyword evidence="4" id="KW-1185">Reference proteome</keyword>
<organism evidence="3 4">
    <name type="scientific">Durusdinium trenchii</name>
    <dbReference type="NCBI Taxonomy" id="1381693"/>
    <lineage>
        <taxon>Eukaryota</taxon>
        <taxon>Sar</taxon>
        <taxon>Alveolata</taxon>
        <taxon>Dinophyceae</taxon>
        <taxon>Suessiales</taxon>
        <taxon>Symbiodiniaceae</taxon>
        <taxon>Durusdinium</taxon>
    </lineage>
</organism>
<sequence>MDVVPDVDFSVFGAAALDAEPFQATEEQQAVGEQLREILRGHGFVYAFGLLSSAEIAEAFHGAKGFWAPDVDRAALPRLTPETNVGYGGLGNEALNARRQADLKEAFNLRKVSLTDGSLPAVKDFPSYCQRTWALTSLAAQRALLAFGVALQLEDPKHFARSVVQWDLCTMRLLHYPPGIAHCDEGSGSAIACGEHTDFGAVTVLLVEDGVRGLEVRTPDGKWISAPGKEGAVVLNTGAMLARWCNDFVKATPHRVISTEEDRYSIVFFCDPDRGEVLDPLPGFTRVDAKKYGPITAEEYLRQCLNGSLKGQVSEEAKKSLEI</sequence>
<dbReference type="Gene3D" id="2.60.120.330">
    <property type="entry name" value="B-lactam Antibiotic, Isopenicillin N Synthase, Chain"/>
    <property type="match status" value="1"/>
</dbReference>
<keyword evidence="1" id="KW-0560">Oxidoreductase</keyword>
<reference evidence="3 4" key="1">
    <citation type="submission" date="2024-02" db="EMBL/GenBank/DDBJ databases">
        <authorList>
            <person name="Chen Y."/>
            <person name="Shah S."/>
            <person name="Dougan E. K."/>
            <person name="Thang M."/>
            <person name="Chan C."/>
        </authorList>
    </citation>
    <scope>NUCLEOTIDE SEQUENCE [LARGE SCALE GENOMIC DNA]</scope>
</reference>
<name>A0ABP0I2G9_9DINO</name>
<dbReference type="InterPro" id="IPR026992">
    <property type="entry name" value="DIOX_N"/>
</dbReference>
<dbReference type="Pfam" id="PF03171">
    <property type="entry name" value="2OG-FeII_Oxy"/>
    <property type="match status" value="1"/>
</dbReference>